<dbReference type="GO" id="GO:0015935">
    <property type="term" value="C:small ribosomal subunit"/>
    <property type="evidence" value="ECO:0007669"/>
    <property type="project" value="TreeGrafter"/>
</dbReference>
<keyword evidence="12" id="KW-1185">Reference proteome</keyword>
<feature type="binding site" evidence="10">
    <location>
        <position position="24"/>
    </location>
    <ligand>
        <name>Zn(2+)</name>
        <dbReference type="ChEBI" id="CHEBI:29105"/>
    </ligand>
</feature>
<reference evidence="11 12" key="1">
    <citation type="submission" date="2015-01" db="EMBL/GenBank/DDBJ databases">
        <title>Draft genome of the acidophilic iron oxidizer Ferrimicrobium acidiphilum strain T23.</title>
        <authorList>
            <person name="Poehlein A."/>
            <person name="Eisen S."/>
            <person name="Schloemann M."/>
            <person name="Johnson B.D."/>
            <person name="Daniel R."/>
            <person name="Muehling M."/>
        </authorList>
    </citation>
    <scope>NUCLEOTIDE SEQUENCE [LARGE SCALE GENOMIC DNA]</scope>
    <source>
        <strain evidence="11 12">T23</strain>
    </source>
</reference>
<keyword evidence="6 10" id="KW-0687">Ribonucleoprotein</keyword>
<proteinExistence type="inferred from homology"/>
<evidence type="ECO:0000256" key="2">
    <source>
        <dbReference type="ARBA" id="ARBA00022730"/>
    </source>
</evidence>
<evidence type="ECO:0000256" key="9">
    <source>
        <dbReference type="ARBA" id="ARBA00060857"/>
    </source>
</evidence>
<evidence type="ECO:0000256" key="5">
    <source>
        <dbReference type="ARBA" id="ARBA00022980"/>
    </source>
</evidence>
<dbReference type="Pfam" id="PF00253">
    <property type="entry name" value="Ribosomal_S14"/>
    <property type="match status" value="1"/>
</dbReference>
<dbReference type="GO" id="GO:0003735">
    <property type="term" value="F:structural constituent of ribosome"/>
    <property type="evidence" value="ECO:0007669"/>
    <property type="project" value="InterPro"/>
</dbReference>
<dbReference type="GO" id="GO:0005737">
    <property type="term" value="C:cytoplasm"/>
    <property type="evidence" value="ECO:0007669"/>
    <property type="project" value="UniProtKB-ARBA"/>
</dbReference>
<evidence type="ECO:0000256" key="10">
    <source>
        <dbReference type="HAMAP-Rule" id="MF_01364"/>
    </source>
</evidence>
<dbReference type="PANTHER" id="PTHR19836">
    <property type="entry name" value="30S RIBOSOMAL PROTEIN S14"/>
    <property type="match status" value="1"/>
</dbReference>
<dbReference type="GO" id="GO:0008270">
    <property type="term" value="F:zinc ion binding"/>
    <property type="evidence" value="ECO:0007669"/>
    <property type="project" value="UniProtKB-UniRule"/>
</dbReference>
<dbReference type="AlphaFoldDB" id="A0A0D8FWY6"/>
<dbReference type="NCBIfam" id="NF005974">
    <property type="entry name" value="PRK08061.1"/>
    <property type="match status" value="1"/>
</dbReference>
<feature type="binding site" evidence="10">
    <location>
        <position position="43"/>
    </location>
    <ligand>
        <name>Zn(2+)</name>
        <dbReference type="ChEBI" id="CHEBI:29105"/>
    </ligand>
</feature>
<evidence type="ECO:0000256" key="8">
    <source>
        <dbReference type="ARBA" id="ARBA00047110"/>
    </source>
</evidence>
<dbReference type="SUPFAM" id="SSF57716">
    <property type="entry name" value="Glucocorticoid receptor-like (DNA-binding domain)"/>
    <property type="match status" value="1"/>
</dbReference>
<organism evidence="11 12">
    <name type="scientific">Ferrimicrobium acidiphilum DSM 19497</name>
    <dbReference type="NCBI Taxonomy" id="1121877"/>
    <lineage>
        <taxon>Bacteria</taxon>
        <taxon>Bacillati</taxon>
        <taxon>Actinomycetota</taxon>
        <taxon>Acidimicrobiia</taxon>
        <taxon>Acidimicrobiales</taxon>
        <taxon>Acidimicrobiaceae</taxon>
        <taxon>Ferrimicrobium</taxon>
    </lineage>
</organism>
<comment type="caution">
    <text evidence="11">The sequence shown here is derived from an EMBL/GenBank/DDBJ whole genome shotgun (WGS) entry which is preliminary data.</text>
</comment>
<comment type="subunit">
    <text evidence="8 10">Part of the 30S ribosomal subunit. Contacts proteins S3 and S10.</text>
</comment>
<dbReference type="PANTHER" id="PTHR19836:SF19">
    <property type="entry name" value="SMALL RIBOSOMAL SUBUNIT PROTEIN US14M"/>
    <property type="match status" value="1"/>
</dbReference>
<dbReference type="InterPro" id="IPR018271">
    <property type="entry name" value="Ribosomal_uS14_CS"/>
</dbReference>
<dbReference type="EMBL" id="JXUW01000003">
    <property type="protein sequence ID" value="KJE77720.1"/>
    <property type="molecule type" value="Genomic_DNA"/>
</dbReference>
<evidence type="ECO:0000256" key="3">
    <source>
        <dbReference type="ARBA" id="ARBA00022833"/>
    </source>
</evidence>
<comment type="cofactor">
    <cofactor evidence="10">
        <name>Zn(2+)</name>
        <dbReference type="ChEBI" id="CHEBI:29105"/>
    </cofactor>
    <text evidence="10">Binds 1 zinc ion per subunit.</text>
</comment>
<keyword evidence="3 10" id="KW-0862">Zinc</keyword>
<feature type="binding site" evidence="10">
    <location>
        <position position="40"/>
    </location>
    <ligand>
        <name>Zn(2+)</name>
        <dbReference type="ChEBI" id="CHEBI:29105"/>
    </ligand>
</feature>
<evidence type="ECO:0000256" key="7">
    <source>
        <dbReference type="ARBA" id="ARBA00035167"/>
    </source>
</evidence>
<keyword evidence="2 10" id="KW-0699">rRNA-binding</keyword>
<comment type="similarity">
    <text evidence="9 10">Belongs to the universal ribosomal protein uS14 family. Zinc-binding uS14 subfamily.</text>
</comment>
<dbReference type="GeneID" id="78373993"/>
<dbReference type="GO" id="GO:0006412">
    <property type="term" value="P:translation"/>
    <property type="evidence" value="ECO:0007669"/>
    <property type="project" value="UniProtKB-UniRule"/>
</dbReference>
<sequence>MATKALIAKTNRRPKYRVRAYTRCQRCGRPHAVYRKFGLCRICLREMAHLGEIPGVTKASW</sequence>
<accession>A0A0D8FWY6</accession>
<dbReference type="Proteomes" id="UP000032336">
    <property type="component" value="Unassembled WGS sequence"/>
</dbReference>
<dbReference type="PATRIC" id="fig|1121877.4.peg.501"/>
<evidence type="ECO:0000313" key="12">
    <source>
        <dbReference type="Proteomes" id="UP000032336"/>
    </source>
</evidence>
<dbReference type="InterPro" id="IPR023053">
    <property type="entry name" value="Ribosomal_uS14_bact"/>
</dbReference>
<dbReference type="PROSITE" id="PS00527">
    <property type="entry name" value="RIBOSOMAL_S14"/>
    <property type="match status" value="1"/>
</dbReference>
<dbReference type="RefSeq" id="WP_081901040.1">
    <property type="nucleotide sequence ID" value="NZ_JQKF01000009.1"/>
</dbReference>
<dbReference type="GO" id="GO:0019843">
    <property type="term" value="F:rRNA binding"/>
    <property type="evidence" value="ECO:0007669"/>
    <property type="project" value="UniProtKB-UniRule"/>
</dbReference>
<dbReference type="FunFam" id="4.10.830.10:FF:000001">
    <property type="entry name" value="30S ribosomal protein S14 type Z"/>
    <property type="match status" value="1"/>
</dbReference>
<evidence type="ECO:0000256" key="6">
    <source>
        <dbReference type="ARBA" id="ARBA00023274"/>
    </source>
</evidence>
<evidence type="ECO:0000256" key="1">
    <source>
        <dbReference type="ARBA" id="ARBA00022723"/>
    </source>
</evidence>
<dbReference type="InterPro" id="IPR001209">
    <property type="entry name" value="Ribosomal_uS14"/>
</dbReference>
<comment type="function">
    <text evidence="10">Binds 16S rRNA, required for the assembly of 30S particles and may also be responsible for determining the conformation of the 16S rRNA at the A site.</text>
</comment>
<dbReference type="OrthoDB" id="9810484at2"/>
<feature type="binding site" evidence="10">
    <location>
        <position position="27"/>
    </location>
    <ligand>
        <name>Zn(2+)</name>
        <dbReference type="ChEBI" id="CHEBI:29105"/>
    </ligand>
</feature>
<dbReference type="Gene3D" id="4.10.830.10">
    <property type="entry name" value="30s Ribosomal Protein S14, Chain N"/>
    <property type="match status" value="1"/>
</dbReference>
<dbReference type="STRING" id="1121877.FEAC_04680"/>
<gene>
    <name evidence="10 11" type="primary">rpsZ</name>
    <name evidence="10" type="synonym">rpsN</name>
    <name evidence="11" type="ORF">FEAC_04680</name>
</gene>
<evidence type="ECO:0000256" key="4">
    <source>
        <dbReference type="ARBA" id="ARBA00022884"/>
    </source>
</evidence>
<name>A0A0D8FWY6_9ACTN</name>
<dbReference type="HAMAP" id="MF_01364_B">
    <property type="entry name" value="Ribosomal_uS14_2_B"/>
    <property type="match status" value="1"/>
</dbReference>
<protein>
    <recommendedName>
        <fullName evidence="7 10">Small ribosomal subunit protein uS14</fullName>
    </recommendedName>
</protein>
<keyword evidence="4 10" id="KW-0694">RNA-binding</keyword>
<dbReference type="InterPro" id="IPR043140">
    <property type="entry name" value="Ribosomal_uS14_sf"/>
</dbReference>
<keyword evidence="1 10" id="KW-0479">Metal-binding</keyword>
<evidence type="ECO:0000313" key="11">
    <source>
        <dbReference type="EMBL" id="KJE77720.1"/>
    </source>
</evidence>
<keyword evidence="5 10" id="KW-0689">Ribosomal protein</keyword>